<reference evidence="1 2" key="1">
    <citation type="journal article" date="2019" name="ISME J.">
        <title>Insights into ecological role of a new deltaproteobacterial order Candidatus Acidulodesulfobacterales by metagenomics and metatranscriptomics.</title>
        <authorList>
            <person name="Tan S."/>
            <person name="Liu J."/>
            <person name="Fang Y."/>
            <person name="Hedlund B.P."/>
            <person name="Lian Z.H."/>
            <person name="Huang L.Y."/>
            <person name="Li J.T."/>
            <person name="Huang L.N."/>
            <person name="Li W.J."/>
            <person name="Jiang H.C."/>
            <person name="Dong H.L."/>
            <person name="Shu W.S."/>
        </authorList>
    </citation>
    <scope>NUCLEOTIDE SEQUENCE [LARGE SCALE GENOMIC DNA]</scope>
    <source>
        <strain evidence="1">AP1</strain>
    </source>
</reference>
<dbReference type="AlphaFoldDB" id="A0A519BJN8"/>
<dbReference type="EMBL" id="SGBB01000043">
    <property type="protein sequence ID" value="RZD17477.1"/>
    <property type="molecule type" value="Genomic_DNA"/>
</dbReference>
<gene>
    <name evidence="1" type="ORF">EVG15_10935</name>
</gene>
<comment type="caution">
    <text evidence="1">The sequence shown here is derived from an EMBL/GenBank/DDBJ whole genome shotgun (WGS) entry which is preliminary data.</text>
</comment>
<sequence>MEFTEANNQQMQEGVKDKINRIASMVHGKLILIDSKVSAPVGAKVYGFRSVYLQNDFFNCKLGVKYTQAPIGDVMINNTFCRQDF</sequence>
<protein>
    <submittedName>
        <fullName evidence="1">Uncharacterized protein</fullName>
    </submittedName>
</protein>
<name>A0A519BJN8_9DELT</name>
<proteinExistence type="predicted"/>
<dbReference type="Proteomes" id="UP000319296">
    <property type="component" value="Unassembled WGS sequence"/>
</dbReference>
<accession>A0A519BJN8</accession>
<evidence type="ECO:0000313" key="2">
    <source>
        <dbReference type="Proteomes" id="UP000319296"/>
    </source>
</evidence>
<organism evidence="1 2">
    <name type="scientific">Candidatus Acididesulfobacter diazotrophicus</name>
    <dbReference type="NCBI Taxonomy" id="2597226"/>
    <lineage>
        <taxon>Bacteria</taxon>
        <taxon>Deltaproteobacteria</taxon>
        <taxon>Candidatus Acidulodesulfobacterales</taxon>
        <taxon>Candidatus Acididesulfobacter</taxon>
    </lineage>
</organism>
<evidence type="ECO:0000313" key="1">
    <source>
        <dbReference type="EMBL" id="RZD17477.1"/>
    </source>
</evidence>